<feature type="region of interest" description="Disordered" evidence="1">
    <location>
        <begin position="121"/>
        <end position="142"/>
    </location>
</feature>
<feature type="compositionally biased region" description="Polar residues" evidence="1">
    <location>
        <begin position="1"/>
        <end position="11"/>
    </location>
</feature>
<evidence type="ECO:0000313" key="2">
    <source>
        <dbReference type="EMBL" id="EDM01642.1"/>
    </source>
</evidence>
<sequence>MLSAPGTSTGTHPPPKSLCPPSSEPVCQASTYNLVIQMVLFPGTWTPAPAVNVPLRVCGRRSQLPVTPLPRPRPGSLPNCPAAPIPPARCSNCRSGWLEPRDQKSLMSPAACKSRTARVAARSSRAPGARRPQKAAAPLSAQSGWVTFQKPSFLIINPPDEENHYGRPTTLPRGHPAAH</sequence>
<evidence type="ECO:0000256" key="1">
    <source>
        <dbReference type="SAM" id="MobiDB-lite"/>
    </source>
</evidence>
<feature type="compositionally biased region" description="Low complexity" evidence="1">
    <location>
        <begin position="121"/>
        <end position="130"/>
    </location>
</feature>
<dbReference type="EMBL" id="CH473964">
    <property type="protein sequence ID" value="EDM01642.1"/>
    <property type="molecule type" value="Genomic_DNA"/>
</dbReference>
<feature type="region of interest" description="Disordered" evidence="1">
    <location>
        <begin position="157"/>
        <end position="179"/>
    </location>
</feature>
<proteinExistence type="predicted"/>
<feature type="region of interest" description="Disordered" evidence="1">
    <location>
        <begin position="1"/>
        <end position="22"/>
    </location>
</feature>
<evidence type="ECO:0000313" key="3">
    <source>
        <dbReference type="Proteomes" id="UP000234681"/>
    </source>
</evidence>
<reference evidence="2 3" key="1">
    <citation type="submission" date="2005-09" db="EMBL/GenBank/DDBJ databases">
        <authorList>
            <person name="Mural R.J."/>
            <person name="Li P.W."/>
            <person name="Adams M.D."/>
            <person name="Amanatides P.G."/>
            <person name="Baden-Tillson H."/>
            <person name="Barnstead M."/>
            <person name="Chin S.H."/>
            <person name="Dew I."/>
            <person name="Evans C.A."/>
            <person name="Ferriera S."/>
            <person name="Flanigan M."/>
            <person name="Fosler C."/>
            <person name="Glodek A."/>
            <person name="Gu Z."/>
            <person name="Holt R.A."/>
            <person name="Jennings D."/>
            <person name="Kraft C.L."/>
            <person name="Lu F."/>
            <person name="Nguyen T."/>
            <person name="Nusskern D.R."/>
            <person name="Pfannkoch C.M."/>
            <person name="Sitter C."/>
            <person name="Sutton G.G."/>
            <person name="Venter J.C."/>
            <person name="Wang Z."/>
            <person name="Woodage T."/>
            <person name="Zheng X.H."/>
            <person name="Zhong F."/>
        </authorList>
    </citation>
    <scope>NUCLEOTIDE SEQUENCE [LARGE SCALE GENOMIC DNA]</scope>
    <source>
        <strain>BN</strain>
        <strain evidence="3">Sprague-Dawley</strain>
    </source>
</reference>
<dbReference type="Proteomes" id="UP000234681">
    <property type="component" value="Chromosome 4"/>
</dbReference>
<accession>A6IME7</accession>
<gene>
    <name evidence="2" type="ORF">rCG_29971</name>
</gene>
<name>A6IME7_RAT</name>
<dbReference type="AlphaFoldDB" id="A6IME7"/>
<protein>
    <submittedName>
        <fullName evidence="2">RCG29971</fullName>
    </submittedName>
</protein>
<organism evidence="2 3">
    <name type="scientific">Rattus norvegicus</name>
    <name type="common">Rat</name>
    <dbReference type="NCBI Taxonomy" id="10116"/>
    <lineage>
        <taxon>Eukaryota</taxon>
        <taxon>Metazoa</taxon>
        <taxon>Chordata</taxon>
        <taxon>Craniata</taxon>
        <taxon>Vertebrata</taxon>
        <taxon>Euteleostomi</taxon>
        <taxon>Mammalia</taxon>
        <taxon>Eutheria</taxon>
        <taxon>Euarchontoglires</taxon>
        <taxon>Glires</taxon>
        <taxon>Rodentia</taxon>
        <taxon>Myomorpha</taxon>
        <taxon>Muroidea</taxon>
        <taxon>Muridae</taxon>
        <taxon>Murinae</taxon>
        <taxon>Rattus</taxon>
    </lineage>
</organism>